<organism evidence="1 2">
    <name type="scientific">Rubritalea profundi</name>
    <dbReference type="NCBI Taxonomy" id="1658618"/>
    <lineage>
        <taxon>Bacteria</taxon>
        <taxon>Pseudomonadati</taxon>
        <taxon>Verrucomicrobiota</taxon>
        <taxon>Verrucomicrobiia</taxon>
        <taxon>Verrucomicrobiales</taxon>
        <taxon>Rubritaleaceae</taxon>
        <taxon>Rubritalea</taxon>
    </lineage>
</organism>
<protein>
    <submittedName>
        <fullName evidence="1">Uncharacterized protein</fullName>
    </submittedName>
</protein>
<keyword evidence="2" id="KW-1185">Reference proteome</keyword>
<evidence type="ECO:0000313" key="1">
    <source>
        <dbReference type="EMBL" id="PQJ29203.1"/>
    </source>
</evidence>
<proteinExistence type="predicted"/>
<evidence type="ECO:0000313" key="2">
    <source>
        <dbReference type="Proteomes" id="UP000239907"/>
    </source>
</evidence>
<dbReference type="AlphaFoldDB" id="A0A2S7U4V2"/>
<sequence>MKPSLTAALREVFTFAAFEERPSQSPACAHHHGTNQRAAKMDLANPSHGQCPLCEQIGEGVEATHAKQQRIARC</sequence>
<accession>A0A2S7U4V2</accession>
<gene>
    <name evidence="1" type="ORF">BSZ32_12345</name>
</gene>
<dbReference type="Proteomes" id="UP000239907">
    <property type="component" value="Unassembled WGS sequence"/>
</dbReference>
<dbReference type="EMBL" id="MQWA01000001">
    <property type="protein sequence ID" value="PQJ29203.1"/>
    <property type="molecule type" value="Genomic_DNA"/>
</dbReference>
<name>A0A2S7U4V2_9BACT</name>
<reference evidence="1 2" key="1">
    <citation type="submission" date="2016-12" db="EMBL/GenBank/DDBJ databases">
        <title>Study of bacterial adaptation to deep sea.</title>
        <authorList>
            <person name="Song J."/>
            <person name="Yoshizawa S."/>
            <person name="Kogure K."/>
        </authorList>
    </citation>
    <scope>NUCLEOTIDE SEQUENCE [LARGE SCALE GENOMIC DNA]</scope>
    <source>
        <strain evidence="1 2">SAORIC-165</strain>
    </source>
</reference>
<comment type="caution">
    <text evidence="1">The sequence shown here is derived from an EMBL/GenBank/DDBJ whole genome shotgun (WGS) entry which is preliminary data.</text>
</comment>